<name>A0AAW2G6A9_9HYME</name>
<accession>A0AAW2G6A9</accession>
<keyword evidence="2" id="KW-1185">Reference proteome</keyword>
<dbReference type="AlphaFoldDB" id="A0AAW2G6A9"/>
<dbReference type="EMBL" id="JADYXP020000006">
    <property type="protein sequence ID" value="KAL0122741.1"/>
    <property type="molecule type" value="Genomic_DNA"/>
</dbReference>
<comment type="caution">
    <text evidence="1">The sequence shown here is derived from an EMBL/GenBank/DDBJ whole genome shotgun (WGS) entry which is preliminary data.</text>
</comment>
<proteinExistence type="predicted"/>
<protein>
    <recommendedName>
        <fullName evidence="3">Secreted protein</fullName>
    </recommendedName>
</protein>
<evidence type="ECO:0008006" key="3">
    <source>
        <dbReference type="Google" id="ProtNLM"/>
    </source>
</evidence>
<dbReference type="Proteomes" id="UP001430953">
    <property type="component" value="Unassembled WGS sequence"/>
</dbReference>
<gene>
    <name evidence="1" type="ORF">PUN28_007443</name>
</gene>
<evidence type="ECO:0000313" key="1">
    <source>
        <dbReference type="EMBL" id="KAL0122741.1"/>
    </source>
</evidence>
<sequence>MVSRAVPFVPLEFTSNTPSSLCCIRYCNNTTRNNSYIPITIVIAALTTFDSRIHVLVTRQTVSVANTKQRIAAAAFLILLFSHETASPGQPFKAAWRKLLALALFATMCPASQCPAHTGVAANCASRSTAAVAATFLLNRFLRKR</sequence>
<organism evidence="1 2">
    <name type="scientific">Cardiocondyla obscurior</name>
    <dbReference type="NCBI Taxonomy" id="286306"/>
    <lineage>
        <taxon>Eukaryota</taxon>
        <taxon>Metazoa</taxon>
        <taxon>Ecdysozoa</taxon>
        <taxon>Arthropoda</taxon>
        <taxon>Hexapoda</taxon>
        <taxon>Insecta</taxon>
        <taxon>Pterygota</taxon>
        <taxon>Neoptera</taxon>
        <taxon>Endopterygota</taxon>
        <taxon>Hymenoptera</taxon>
        <taxon>Apocrita</taxon>
        <taxon>Aculeata</taxon>
        <taxon>Formicoidea</taxon>
        <taxon>Formicidae</taxon>
        <taxon>Myrmicinae</taxon>
        <taxon>Cardiocondyla</taxon>
    </lineage>
</organism>
<reference evidence="1 2" key="1">
    <citation type="submission" date="2023-03" db="EMBL/GenBank/DDBJ databases">
        <title>High recombination rates correlate with genetic variation in Cardiocondyla obscurior ants.</title>
        <authorList>
            <person name="Errbii M."/>
        </authorList>
    </citation>
    <scope>NUCLEOTIDE SEQUENCE [LARGE SCALE GENOMIC DNA]</scope>
    <source>
        <strain evidence="1">Alpha-2009</strain>
        <tissue evidence="1">Whole body</tissue>
    </source>
</reference>
<evidence type="ECO:0000313" key="2">
    <source>
        <dbReference type="Proteomes" id="UP001430953"/>
    </source>
</evidence>